<dbReference type="RefSeq" id="WP_180550683.1">
    <property type="nucleotide sequence ID" value="NZ_JACCKX010000001.1"/>
</dbReference>
<name>A0A853IW04_9BURK</name>
<reference evidence="1 2" key="1">
    <citation type="submission" date="2020-07" db="EMBL/GenBank/DDBJ databases">
        <authorList>
            <person name="Maaloum M."/>
        </authorList>
    </citation>
    <scope>NUCLEOTIDE SEQUENCE [LARGE SCALE GENOMIC DNA]</scope>
    <source>
        <strain evidence="1 2">GCS-AN-3</strain>
    </source>
</reference>
<evidence type="ECO:0000313" key="1">
    <source>
        <dbReference type="EMBL" id="NZA02341.1"/>
    </source>
</evidence>
<accession>A0A853IW04</accession>
<protein>
    <submittedName>
        <fullName evidence="1">Uncharacterized protein</fullName>
    </submittedName>
</protein>
<sequence>MARNFMINTLTTIFPLYSQLTLMEAIRDCKTSAELRQVFQRWEDTMATNRTGVKRLPEFKEKLFAVL</sequence>
<dbReference type="Proteomes" id="UP000589716">
    <property type="component" value="Unassembled WGS sequence"/>
</dbReference>
<comment type="caution">
    <text evidence="1">The sequence shown here is derived from an EMBL/GenBank/DDBJ whole genome shotgun (WGS) entry which is preliminary data.</text>
</comment>
<dbReference type="AlphaFoldDB" id="A0A853IW04"/>
<dbReference type="EMBL" id="JACCKX010000001">
    <property type="protein sequence ID" value="NZA02341.1"/>
    <property type="molecule type" value="Genomic_DNA"/>
</dbReference>
<evidence type="ECO:0000313" key="2">
    <source>
        <dbReference type="Proteomes" id="UP000589716"/>
    </source>
</evidence>
<proteinExistence type="predicted"/>
<organism evidence="1 2">
    <name type="scientific">Ottowia beijingensis</name>
    <dbReference type="NCBI Taxonomy" id="1207057"/>
    <lineage>
        <taxon>Bacteria</taxon>
        <taxon>Pseudomonadati</taxon>
        <taxon>Pseudomonadota</taxon>
        <taxon>Betaproteobacteria</taxon>
        <taxon>Burkholderiales</taxon>
        <taxon>Comamonadaceae</taxon>
        <taxon>Ottowia</taxon>
    </lineage>
</organism>
<keyword evidence="2" id="KW-1185">Reference proteome</keyword>
<gene>
    <name evidence="1" type="ORF">H0I39_12285</name>
</gene>